<dbReference type="Proteomes" id="UP000214689">
    <property type="component" value="Chromosome"/>
</dbReference>
<dbReference type="PANTHER" id="PTHR32145">
    <property type="entry name" value="DIFLAVIN FLAVOPROTEIN A 2-RELATED"/>
    <property type="match status" value="1"/>
</dbReference>
<dbReference type="InterPro" id="IPR016440">
    <property type="entry name" value="Rubredoxin-O_OxRdtase"/>
</dbReference>
<dbReference type="SMART" id="SM00849">
    <property type="entry name" value="Lactamase_B"/>
    <property type="match status" value="1"/>
</dbReference>
<dbReference type="SUPFAM" id="SSF52218">
    <property type="entry name" value="Flavoproteins"/>
    <property type="match status" value="1"/>
</dbReference>
<evidence type="ECO:0000313" key="7">
    <source>
        <dbReference type="Proteomes" id="UP000214689"/>
    </source>
</evidence>
<dbReference type="PROSITE" id="PS00201">
    <property type="entry name" value="FLAVODOXIN"/>
    <property type="match status" value="1"/>
</dbReference>
<dbReference type="InterPro" id="IPR001279">
    <property type="entry name" value="Metallo-B-lactamas"/>
</dbReference>
<organism evidence="6 7">
    <name type="scientific">Mogibacterium pumilum</name>
    <dbReference type="NCBI Taxonomy" id="86332"/>
    <lineage>
        <taxon>Bacteria</taxon>
        <taxon>Bacillati</taxon>
        <taxon>Bacillota</taxon>
        <taxon>Clostridia</taxon>
        <taxon>Peptostreptococcales</taxon>
        <taxon>Anaerovoracaceae</taxon>
        <taxon>Mogibacterium</taxon>
    </lineage>
</organism>
<dbReference type="PANTHER" id="PTHR32145:SF20">
    <property type="entry name" value="FLAVOPROTEIN"/>
    <property type="match status" value="1"/>
</dbReference>
<dbReference type="InterPro" id="IPR051285">
    <property type="entry name" value="NADH_oxidoreductase_modular"/>
</dbReference>
<dbReference type="Gene3D" id="3.40.50.360">
    <property type="match status" value="1"/>
</dbReference>
<dbReference type="Pfam" id="PF19583">
    <property type="entry name" value="ODP"/>
    <property type="match status" value="1"/>
</dbReference>
<dbReference type="AlphaFoldDB" id="A0A223AQJ1"/>
<dbReference type="PIRSF" id="PIRSF005243">
    <property type="entry name" value="ROO"/>
    <property type="match status" value="1"/>
</dbReference>
<keyword evidence="7" id="KW-1185">Reference proteome</keyword>
<dbReference type="CDD" id="cd07709">
    <property type="entry name" value="flavodiiron_proteins_MBL-fold"/>
    <property type="match status" value="1"/>
</dbReference>
<dbReference type="InterPro" id="IPR045761">
    <property type="entry name" value="ODP_dom"/>
</dbReference>
<evidence type="ECO:0000256" key="1">
    <source>
        <dbReference type="ARBA" id="ARBA00001962"/>
    </source>
</evidence>
<dbReference type="InterPro" id="IPR036866">
    <property type="entry name" value="RibonucZ/Hydroxyglut_hydro"/>
</dbReference>
<dbReference type="Gene3D" id="3.60.15.10">
    <property type="entry name" value="Ribonuclease Z/Hydroxyacylglutathione hydrolase-like"/>
    <property type="match status" value="1"/>
</dbReference>
<dbReference type="GO" id="GO:0046872">
    <property type="term" value="F:metal ion binding"/>
    <property type="evidence" value="ECO:0007669"/>
    <property type="project" value="InterPro"/>
</dbReference>
<comment type="similarity">
    <text evidence="2">In the N-terminal section; belongs to the zinc metallo-hydrolase group 3 family.</text>
</comment>
<keyword evidence="4" id="KW-0249">Electron transport</keyword>
<dbReference type="SUPFAM" id="SSF56281">
    <property type="entry name" value="Metallo-hydrolase/oxidoreductase"/>
    <property type="match status" value="1"/>
</dbReference>
<dbReference type="RefSeq" id="WP_094233445.1">
    <property type="nucleotide sequence ID" value="NZ_CP016199.1"/>
</dbReference>
<gene>
    <name evidence="6" type="ORF">AXF17_01215</name>
</gene>
<dbReference type="InterPro" id="IPR029039">
    <property type="entry name" value="Flavoprotein-like_sf"/>
</dbReference>
<dbReference type="GO" id="GO:0010181">
    <property type="term" value="F:FMN binding"/>
    <property type="evidence" value="ECO:0007669"/>
    <property type="project" value="InterPro"/>
</dbReference>
<proteinExistence type="inferred from homology"/>
<dbReference type="GO" id="GO:0016651">
    <property type="term" value="F:oxidoreductase activity, acting on NAD(P)H"/>
    <property type="evidence" value="ECO:0007669"/>
    <property type="project" value="UniProtKB-ARBA"/>
</dbReference>
<dbReference type="EMBL" id="CP016199">
    <property type="protein sequence ID" value="ASS37226.1"/>
    <property type="molecule type" value="Genomic_DNA"/>
</dbReference>
<dbReference type="InterPro" id="IPR001226">
    <property type="entry name" value="Flavodoxin_CS"/>
</dbReference>
<evidence type="ECO:0000259" key="5">
    <source>
        <dbReference type="PROSITE" id="PS50902"/>
    </source>
</evidence>
<dbReference type="InterPro" id="IPR008254">
    <property type="entry name" value="Flavodoxin/NO_synth"/>
</dbReference>
<feature type="domain" description="Flavodoxin-like" evidence="5">
    <location>
        <begin position="256"/>
        <end position="396"/>
    </location>
</feature>
<dbReference type="OrthoDB" id="9807946at2"/>
<keyword evidence="3" id="KW-0813">Transport</keyword>
<name>A0A223AQJ1_9FIRM</name>
<evidence type="ECO:0000256" key="4">
    <source>
        <dbReference type="ARBA" id="ARBA00022982"/>
    </source>
</evidence>
<dbReference type="PROSITE" id="PS50902">
    <property type="entry name" value="FLAVODOXIN_LIKE"/>
    <property type="match status" value="1"/>
</dbReference>
<comment type="cofactor">
    <cofactor evidence="1">
        <name>Fe cation</name>
        <dbReference type="ChEBI" id="CHEBI:24875"/>
    </cofactor>
</comment>
<protein>
    <submittedName>
        <fullName evidence="6">Flavodoxin</fullName>
    </submittedName>
</protein>
<dbReference type="Pfam" id="PF00258">
    <property type="entry name" value="Flavodoxin_1"/>
    <property type="match status" value="1"/>
</dbReference>
<accession>A0A223AQJ1</accession>
<reference evidence="7" key="1">
    <citation type="submission" date="2016-05" db="EMBL/GenBank/DDBJ databases">
        <authorList>
            <person name="Holder M.E."/>
            <person name="Ajami N.J."/>
            <person name="Petrosino J.F."/>
        </authorList>
    </citation>
    <scope>NUCLEOTIDE SEQUENCE [LARGE SCALE GENOMIC DNA]</scope>
    <source>
        <strain evidence="7">ATCC 700696</strain>
    </source>
</reference>
<evidence type="ECO:0000256" key="2">
    <source>
        <dbReference type="ARBA" id="ARBA00007121"/>
    </source>
</evidence>
<evidence type="ECO:0000313" key="6">
    <source>
        <dbReference type="EMBL" id="ASS37226.1"/>
    </source>
</evidence>
<evidence type="ECO:0000256" key="3">
    <source>
        <dbReference type="ARBA" id="ARBA00022448"/>
    </source>
</evidence>
<sequence length="403" mass="45328">MHCVYKVTNGIWWIGGNERKLSVFEGAIPMNDGMAYNSYFIDDEKTVVLDTVDKSVAGVFYENVDYMLDGRSLDYVIVNHVEPDHSASLEELIMRHPEAKVIGSKKIKAMVKQYVTWDVDKYFEEIKEGDELCTGSHTFTFYMAPMVHWPEVMVTFEKSTGSLFSADAFGIFGAHDGNIFADAYDFELEWLPSARKYYTTIVGKYGSFTEKLLGKVGGLDIQRICPLHGFIIRKDFEKYINAYITWARYESEENGVLILYASPYGNTKNAAEILACELAEDGVTRMKLMDVSHWDPMDVLPQAFRYNHIVIACTTYNNGIFVKMEEALGEMKSMGVCNKKVSIIENGSWNPVSGKLIKEFFEGLQNIEFVGDIVTIKSSVKEDSAQAVADLAKVIAASVQAQA</sequence>
<dbReference type="GO" id="GO:0009055">
    <property type="term" value="F:electron transfer activity"/>
    <property type="evidence" value="ECO:0007669"/>
    <property type="project" value="InterPro"/>
</dbReference>